<keyword evidence="3" id="KW-0378">Hydrolase</keyword>
<feature type="transmembrane region" description="Helical" evidence="1">
    <location>
        <begin position="280"/>
        <end position="297"/>
    </location>
</feature>
<feature type="transmembrane region" description="Helical" evidence="1">
    <location>
        <begin position="216"/>
        <end position="239"/>
    </location>
</feature>
<evidence type="ECO:0000313" key="4">
    <source>
        <dbReference type="Proteomes" id="UP000823736"/>
    </source>
</evidence>
<feature type="transmembrane region" description="Helical" evidence="1">
    <location>
        <begin position="188"/>
        <end position="210"/>
    </location>
</feature>
<evidence type="ECO:0000313" key="3">
    <source>
        <dbReference type="EMBL" id="MBP1988243.1"/>
    </source>
</evidence>
<evidence type="ECO:0000259" key="2">
    <source>
        <dbReference type="Pfam" id="PF02517"/>
    </source>
</evidence>
<comment type="caution">
    <text evidence="3">The sequence shown here is derived from an EMBL/GenBank/DDBJ whole genome shotgun (WGS) entry which is preliminary data.</text>
</comment>
<dbReference type="PANTHER" id="PTHR35797">
    <property type="entry name" value="PROTEASE-RELATED"/>
    <property type="match status" value="1"/>
</dbReference>
<sequence length="300" mass="31903">METRFPTPERLERRRIGVFLLVAFGVSWATALAIWATGGLTDSPEITEGITLATVLLPSAYMFGPAIGAVAARLATGEGCQHHRLRPEFEGTMWLYAAAWLAPAGLVVAGSALYFAVFPGQFDPTMAAFRGQLAAAGVAMDPRLLAVIQIIAALTVAPLINGLLAFGEEYGWRAYLLPKLWPLGRRRAIVLTGVVWGVWHWPIIAMGYNYGFDYPGFPWTGMVAFLAFTVGAGTFLAVLTEREGSVWPASVGHGAINAIAGVAVLFVAGQPNSLLGPTPVGVLAALPWLALAVWLLGDSD</sequence>
<dbReference type="GO" id="GO:0004175">
    <property type="term" value="F:endopeptidase activity"/>
    <property type="evidence" value="ECO:0007669"/>
    <property type="project" value="UniProtKB-ARBA"/>
</dbReference>
<feature type="transmembrane region" description="Helical" evidence="1">
    <location>
        <begin position="144"/>
        <end position="167"/>
    </location>
</feature>
<dbReference type="InterPro" id="IPR042150">
    <property type="entry name" value="MmRce1-like"/>
</dbReference>
<keyword evidence="4" id="KW-1185">Reference proteome</keyword>
<keyword evidence="1" id="KW-0812">Transmembrane</keyword>
<keyword evidence="1" id="KW-1133">Transmembrane helix</keyword>
<keyword evidence="3" id="KW-0645">Protease</keyword>
<dbReference type="Pfam" id="PF02517">
    <property type="entry name" value="Rce1-like"/>
    <property type="match status" value="1"/>
</dbReference>
<dbReference type="GO" id="GO:0080120">
    <property type="term" value="P:CAAX-box protein maturation"/>
    <property type="evidence" value="ECO:0007669"/>
    <property type="project" value="UniProtKB-ARBA"/>
</dbReference>
<evidence type="ECO:0000256" key="1">
    <source>
        <dbReference type="SAM" id="Phobius"/>
    </source>
</evidence>
<name>A0A8T4H1M0_9EURY</name>
<feature type="transmembrane region" description="Helical" evidence="1">
    <location>
        <begin position="246"/>
        <end position="268"/>
    </location>
</feature>
<dbReference type="AlphaFoldDB" id="A0A8T4H1M0"/>
<feature type="transmembrane region" description="Helical" evidence="1">
    <location>
        <begin position="16"/>
        <end position="38"/>
    </location>
</feature>
<dbReference type="OrthoDB" id="28575at2157"/>
<dbReference type="GO" id="GO:0006508">
    <property type="term" value="P:proteolysis"/>
    <property type="evidence" value="ECO:0007669"/>
    <property type="project" value="UniProtKB-KW"/>
</dbReference>
<proteinExistence type="predicted"/>
<gene>
    <name evidence="3" type="ORF">J2753_002755</name>
</gene>
<accession>A0A8T4H1M0</accession>
<dbReference type="EMBL" id="JAGGLC010000006">
    <property type="protein sequence ID" value="MBP1988243.1"/>
    <property type="molecule type" value="Genomic_DNA"/>
</dbReference>
<protein>
    <submittedName>
        <fullName evidence="3">Membrane protease YdiL (CAAX protease family)</fullName>
    </submittedName>
</protein>
<dbReference type="InterPro" id="IPR003675">
    <property type="entry name" value="Rce1/LyrA-like_dom"/>
</dbReference>
<reference evidence="3" key="1">
    <citation type="submission" date="2021-03" db="EMBL/GenBank/DDBJ databases">
        <title>Genomic Encyclopedia of Type Strains, Phase IV (KMG-IV): sequencing the most valuable type-strain genomes for metagenomic binning, comparative biology and taxonomic classification.</title>
        <authorList>
            <person name="Goeker M."/>
        </authorList>
    </citation>
    <scope>NUCLEOTIDE SEQUENCE</scope>
    <source>
        <strain evidence="3">DSM 26232</strain>
    </source>
</reference>
<organism evidence="3 4">
    <name type="scientific">Halolamina salifodinae</name>
    <dbReference type="NCBI Taxonomy" id="1202767"/>
    <lineage>
        <taxon>Archaea</taxon>
        <taxon>Methanobacteriati</taxon>
        <taxon>Methanobacteriota</taxon>
        <taxon>Stenosarchaea group</taxon>
        <taxon>Halobacteria</taxon>
        <taxon>Halobacteriales</taxon>
        <taxon>Haloferacaceae</taxon>
    </lineage>
</organism>
<feature type="domain" description="CAAX prenyl protease 2/Lysostaphin resistance protein A-like" evidence="2">
    <location>
        <begin position="153"/>
        <end position="259"/>
    </location>
</feature>
<dbReference type="Proteomes" id="UP000823736">
    <property type="component" value="Unassembled WGS sequence"/>
</dbReference>
<dbReference type="PANTHER" id="PTHR35797:SF1">
    <property type="entry name" value="PROTEASE"/>
    <property type="match status" value="1"/>
</dbReference>
<feature type="transmembrane region" description="Helical" evidence="1">
    <location>
        <begin position="50"/>
        <end position="72"/>
    </location>
</feature>
<keyword evidence="1" id="KW-0472">Membrane</keyword>
<dbReference type="RefSeq" id="WP_209492576.1">
    <property type="nucleotide sequence ID" value="NZ_JAGGLC010000006.1"/>
</dbReference>
<feature type="transmembrane region" description="Helical" evidence="1">
    <location>
        <begin position="93"/>
        <end position="117"/>
    </location>
</feature>